<evidence type="ECO:0008006" key="5">
    <source>
        <dbReference type="Google" id="ProtNLM"/>
    </source>
</evidence>
<dbReference type="Gene3D" id="2.120.10.70">
    <property type="entry name" value="Fucose-specific lectin"/>
    <property type="match status" value="1"/>
</dbReference>
<feature type="compositionally biased region" description="Low complexity" evidence="1">
    <location>
        <begin position="146"/>
        <end position="162"/>
    </location>
</feature>
<dbReference type="Proteomes" id="UP001324427">
    <property type="component" value="Unassembled WGS sequence"/>
</dbReference>
<organism evidence="3 4">
    <name type="scientific">Oleoguttula mirabilis</name>
    <dbReference type="NCBI Taxonomy" id="1507867"/>
    <lineage>
        <taxon>Eukaryota</taxon>
        <taxon>Fungi</taxon>
        <taxon>Dikarya</taxon>
        <taxon>Ascomycota</taxon>
        <taxon>Pezizomycotina</taxon>
        <taxon>Dothideomycetes</taxon>
        <taxon>Dothideomycetidae</taxon>
        <taxon>Mycosphaerellales</taxon>
        <taxon>Teratosphaeriaceae</taxon>
        <taxon>Oleoguttula</taxon>
    </lineage>
</organism>
<keyword evidence="2" id="KW-1133">Transmembrane helix</keyword>
<protein>
    <recommendedName>
        <fullName evidence="5">Fucose-specific lectin</fullName>
    </recommendedName>
</protein>
<dbReference type="AlphaFoldDB" id="A0AAV9J891"/>
<gene>
    <name evidence="3" type="ORF">LTR36_008060</name>
</gene>
<evidence type="ECO:0000313" key="4">
    <source>
        <dbReference type="Proteomes" id="UP001324427"/>
    </source>
</evidence>
<reference evidence="3 4" key="1">
    <citation type="submission" date="2021-11" db="EMBL/GenBank/DDBJ databases">
        <title>Black yeast isolated from Biological Soil Crust.</title>
        <authorList>
            <person name="Kurbessoian T."/>
        </authorList>
    </citation>
    <scope>NUCLEOTIDE SEQUENCE [LARGE SCALE GENOMIC DNA]</scope>
    <source>
        <strain evidence="3 4">CCFEE 5522</strain>
    </source>
</reference>
<dbReference type="EMBL" id="JAVFHQ010000054">
    <property type="protein sequence ID" value="KAK4541302.1"/>
    <property type="molecule type" value="Genomic_DNA"/>
</dbReference>
<name>A0AAV9J891_9PEZI</name>
<keyword evidence="2" id="KW-0812">Transmembrane</keyword>
<keyword evidence="2" id="KW-0472">Membrane</keyword>
<keyword evidence="4" id="KW-1185">Reference proteome</keyword>
<dbReference type="SUPFAM" id="SSF89372">
    <property type="entry name" value="Fucose-specific lectin"/>
    <property type="match status" value="1"/>
</dbReference>
<feature type="region of interest" description="Disordered" evidence="1">
    <location>
        <begin position="1"/>
        <end position="68"/>
    </location>
</feature>
<feature type="transmembrane region" description="Helical" evidence="2">
    <location>
        <begin position="112"/>
        <end position="137"/>
    </location>
</feature>
<evidence type="ECO:0000313" key="3">
    <source>
        <dbReference type="EMBL" id="KAK4541302.1"/>
    </source>
</evidence>
<evidence type="ECO:0000256" key="1">
    <source>
        <dbReference type="SAM" id="MobiDB-lite"/>
    </source>
</evidence>
<feature type="region of interest" description="Disordered" evidence="1">
    <location>
        <begin position="140"/>
        <end position="162"/>
    </location>
</feature>
<sequence length="538" mass="57934">MGSPHRSPEMGTPRFTEHLNSSPPYQQYPNSPELASVPQYGADDSVRHLGPRLSTKGRPLSPELMSPGLESVWAGEGEKEVFYPTTQPDPYEAPREQPRPAKRRVCGIAGRWFYVLLAVIILTAIGLGVGLGVGLWAKKTSSHRGPSSTSSPSSTSAAPTATPTVDPEYLIGGALSPAYYSTTGAFNGSGIALASQSFSTDIANGTHGDLVMYFQHHSGQIRYMQLTTGGTWEGGSASEVVATDAKNSTPLSAVAYAMNDTSTWHIFYIDTNNQLKQKTNSNKANLWSDGPINDANLFANDADQVGMQACWYGSDYGDTDYDHTPLPSGSGDSDASHANEVGMHMWYAVNDTTFKQYGWRDGDAAWTYQATWADYNAHAGVGCYSWGPGSVTYVMMVNLQSTVEFWWKDTNTTLTGNATHPINQWTNASQIAVNNVNPASSLGYTNYFYAQMSGTNMINGYNVSWAAENTTILTGDTFIVDADPGIPGTHLSVSALPDSSGGDNIVVFYQTTGSDVNIFTRDLQAGQWTGASLEIPPT</sequence>
<comment type="caution">
    <text evidence="3">The sequence shown here is derived from an EMBL/GenBank/DDBJ whole genome shotgun (WGS) entry which is preliminary data.</text>
</comment>
<accession>A0AAV9J891</accession>
<evidence type="ECO:0000256" key="2">
    <source>
        <dbReference type="SAM" id="Phobius"/>
    </source>
</evidence>
<proteinExistence type="predicted"/>
<feature type="compositionally biased region" description="Low complexity" evidence="1">
    <location>
        <begin position="20"/>
        <end position="32"/>
    </location>
</feature>